<feature type="chain" id="PRO_5047040184" evidence="2">
    <location>
        <begin position="23"/>
        <end position="285"/>
    </location>
</feature>
<evidence type="ECO:0000256" key="1">
    <source>
        <dbReference type="ARBA" id="ARBA00006865"/>
    </source>
</evidence>
<keyword evidence="2" id="KW-0732">Signal</keyword>
<gene>
    <name evidence="4" type="ORF">SAMN05444412_109142</name>
</gene>
<dbReference type="Gene3D" id="2.60.120.200">
    <property type="match status" value="1"/>
</dbReference>
<accession>A0A1H3RUV7</accession>
<evidence type="ECO:0000259" key="3">
    <source>
        <dbReference type="PROSITE" id="PS51762"/>
    </source>
</evidence>
<dbReference type="InterPro" id="IPR050546">
    <property type="entry name" value="Glycosyl_Hydrlase_16"/>
</dbReference>
<dbReference type="PANTHER" id="PTHR10963:SF55">
    <property type="entry name" value="GLYCOSIDE HYDROLASE FAMILY 16 PROTEIN"/>
    <property type="match status" value="1"/>
</dbReference>
<keyword evidence="4" id="KW-0378">Hydrolase</keyword>
<dbReference type="GO" id="GO:0016787">
    <property type="term" value="F:hydrolase activity"/>
    <property type="evidence" value="ECO:0007669"/>
    <property type="project" value="UniProtKB-KW"/>
</dbReference>
<organism evidence="4 5">
    <name type="scientific">Rhodonellum ikkaensis</name>
    <dbReference type="NCBI Taxonomy" id="336829"/>
    <lineage>
        <taxon>Bacteria</taxon>
        <taxon>Pseudomonadati</taxon>
        <taxon>Bacteroidota</taxon>
        <taxon>Cytophagia</taxon>
        <taxon>Cytophagales</taxon>
        <taxon>Cytophagaceae</taxon>
        <taxon>Rhodonellum</taxon>
    </lineage>
</organism>
<proteinExistence type="inferred from homology"/>
<name>A0A1H3RUV7_9BACT</name>
<dbReference type="Proteomes" id="UP000199663">
    <property type="component" value="Unassembled WGS sequence"/>
</dbReference>
<feature type="signal peptide" evidence="2">
    <location>
        <begin position="1"/>
        <end position="22"/>
    </location>
</feature>
<comment type="similarity">
    <text evidence="1">Belongs to the glycosyl hydrolase 16 family.</text>
</comment>
<evidence type="ECO:0000313" key="4">
    <source>
        <dbReference type="EMBL" id="SDZ29483.1"/>
    </source>
</evidence>
<evidence type="ECO:0000256" key="2">
    <source>
        <dbReference type="SAM" id="SignalP"/>
    </source>
</evidence>
<dbReference type="PROSITE" id="PS51762">
    <property type="entry name" value="GH16_2"/>
    <property type="match status" value="1"/>
</dbReference>
<keyword evidence="5" id="KW-1185">Reference proteome</keyword>
<dbReference type="EMBL" id="FNQC01000009">
    <property type="protein sequence ID" value="SDZ29483.1"/>
    <property type="molecule type" value="Genomic_DNA"/>
</dbReference>
<evidence type="ECO:0000313" key="5">
    <source>
        <dbReference type="Proteomes" id="UP000199663"/>
    </source>
</evidence>
<comment type="caution">
    <text evidence="4">The sequence shown here is derived from an EMBL/GenBank/DDBJ whole genome shotgun (WGS) entry which is preliminary data.</text>
</comment>
<dbReference type="InterPro" id="IPR013320">
    <property type="entry name" value="ConA-like_dom_sf"/>
</dbReference>
<protein>
    <submittedName>
        <fullName evidence="4">Glycosyl hydrolases family 16</fullName>
    </submittedName>
</protein>
<dbReference type="InterPro" id="IPR000757">
    <property type="entry name" value="Beta-glucanase-like"/>
</dbReference>
<feature type="domain" description="GH16" evidence="3">
    <location>
        <begin position="50"/>
        <end position="285"/>
    </location>
</feature>
<sequence length="285" mass="32138">MICKIKLPFLLVLLLLTFISCKEDEKVEEVLCDPCESPLSYEGYNLVWNDEFEGSNLSANWTSDFGDGCPLICGWGTNELQYYQTENTEIKEGFLIITAKKETVLNSNYTSSRIKTENQKTFTFGRIDIRAQLPKGQGIWPGIWMLGENINEVGWPSAGQINIAEMIGGKADGKDNTIFGAIYWGNNGDSGYKTGTKRLSKGVFNDKPHVFSLSWDNEKIVWLLDNSPYFEMDIRSASFDAFRKPFFLLFNVAVGGDYVGNPDASTVFPQQMKIDYIRVFQKTPG</sequence>
<reference evidence="4 5" key="1">
    <citation type="submission" date="2016-10" db="EMBL/GenBank/DDBJ databases">
        <authorList>
            <person name="Varghese N."/>
            <person name="Submissions S."/>
        </authorList>
    </citation>
    <scope>NUCLEOTIDE SEQUENCE [LARGE SCALE GENOMIC DNA]</scope>
    <source>
        <strain evidence="4 5">DSM 17997</strain>
    </source>
</reference>
<dbReference type="Pfam" id="PF00722">
    <property type="entry name" value="Glyco_hydro_16"/>
    <property type="match status" value="1"/>
</dbReference>
<dbReference type="PROSITE" id="PS51257">
    <property type="entry name" value="PROKAR_LIPOPROTEIN"/>
    <property type="match status" value="1"/>
</dbReference>
<dbReference type="SUPFAM" id="SSF49899">
    <property type="entry name" value="Concanavalin A-like lectins/glucanases"/>
    <property type="match status" value="1"/>
</dbReference>
<dbReference type="PANTHER" id="PTHR10963">
    <property type="entry name" value="GLYCOSYL HYDROLASE-RELATED"/>
    <property type="match status" value="1"/>
</dbReference>
<dbReference type="CDD" id="cd08023">
    <property type="entry name" value="GH16_laminarinase_like"/>
    <property type="match status" value="1"/>
</dbReference>